<sequence length="517" mass="57592">MPSNMQLSLPSGSSVIIGQQLAITVTLTSDISISPKTDFYLSNNTAIIYIDSSNIKLGNGFGLFIVNLQVSPEVNDGDSITFDIGSSDYNFPTIPIQYTARTLDHNSLILKWDSHYIQVPHNKNIPPKGKFVRATAFVKDENQKSIPNLSVVISANSIFSLEKVNFYKSDNINKIDVLSFNNDNEMILNTDKKGRLILHVYPKESQALILSLYTEVYGVSGQIESEGGLQIIDKNTPDDNDKLAAPRIDGFNGGELNNEGQTTFLVKVEKYNDCRRGDVIHFSVNGKYNDYYYTVEDINNLGDYKIPLPYSIFPIDMTIEFAYTVSHNNSNILYSKSLELTYSGEPWPAPTYYDKCVVYSSFGHDDQNNIIQEFPTTECIGFNENNVVNCYNISNYYKNKHSEGLFVLITGTNDPDDKTKPPLGSKIYLKLNITANYRSPHKTYPGKIPETPGPDGKTAVGVISIPYNILNGCGQYEDCHAGLIQFDYQATSDNGTIQAKSWKGRISTANEGTPPEC</sequence>
<accession>A0A077PPV0</accession>
<organism evidence="1">
    <name type="scientific">Xenorhabdus bovienii str. kraussei Becker Underwood</name>
    <dbReference type="NCBI Taxonomy" id="1398204"/>
    <lineage>
        <taxon>Bacteria</taxon>
        <taxon>Pseudomonadati</taxon>
        <taxon>Pseudomonadota</taxon>
        <taxon>Gammaproteobacteria</taxon>
        <taxon>Enterobacterales</taxon>
        <taxon>Morganellaceae</taxon>
        <taxon>Xenorhabdus</taxon>
    </lineage>
</organism>
<dbReference type="RefSeq" id="WP_155271972.1">
    <property type="nucleotide sequence ID" value="NZ_CAWLXS010000122.1"/>
</dbReference>
<dbReference type="HOGENOM" id="CLU_027425_0_0_6"/>
<dbReference type="Proteomes" id="UP000028493">
    <property type="component" value="Unassembled WGS sequence"/>
</dbReference>
<protein>
    <submittedName>
        <fullName evidence="1">Uncharacterized protein</fullName>
    </submittedName>
</protein>
<reference evidence="1" key="1">
    <citation type="submission" date="2013-07" db="EMBL/GenBank/DDBJ databases">
        <title>Sub-species coevolution in mutualistic symbiosis.</title>
        <authorList>
            <person name="Murfin K."/>
            <person name="Klassen J."/>
            <person name="Lee M."/>
            <person name="Forst S."/>
            <person name="Stock P."/>
            <person name="Goodrich-Blair H."/>
        </authorList>
    </citation>
    <scope>NUCLEOTIDE SEQUENCE [LARGE SCALE GENOMIC DNA]</scope>
    <source>
        <strain evidence="1">Kraussei Becker Underwood</strain>
    </source>
</reference>
<dbReference type="AlphaFoldDB" id="A0A077PPV0"/>
<dbReference type="EMBL" id="CBSZ010000029">
    <property type="protein sequence ID" value="CDH22597.1"/>
    <property type="molecule type" value="Genomic_DNA"/>
</dbReference>
<gene>
    <name evidence="1" type="ORF">XBKB1_1240034</name>
</gene>
<proteinExistence type="predicted"/>
<name>A0A077PPV0_XENBV</name>
<evidence type="ECO:0000313" key="1">
    <source>
        <dbReference type="EMBL" id="CDH22597.1"/>
    </source>
</evidence>
<comment type="caution">
    <text evidence="1">The sequence shown here is derived from an EMBL/GenBank/DDBJ whole genome shotgun (WGS) entry which is preliminary data.</text>
</comment>